<dbReference type="InterPro" id="IPR044861">
    <property type="entry name" value="IPNS-like_FE2OG_OXY"/>
</dbReference>
<comment type="caution">
    <text evidence="5">The sequence shown here is derived from an EMBL/GenBank/DDBJ whole genome shotgun (WGS) entry which is preliminary data.</text>
</comment>
<dbReference type="InterPro" id="IPR050231">
    <property type="entry name" value="Iron_ascorbate_oxido_reductase"/>
</dbReference>
<dbReference type="GO" id="GO:0046872">
    <property type="term" value="F:metal ion binding"/>
    <property type="evidence" value="ECO:0007669"/>
    <property type="project" value="UniProtKB-KW"/>
</dbReference>
<reference evidence="5 6" key="2">
    <citation type="journal article" date="2021" name="Curr. Genet.">
        <title>Genetic response to nitrogen starvation in the aggressive Eucalyptus foliar pathogen Teratosphaeria destructans.</title>
        <authorList>
            <person name="Havenga M."/>
            <person name="Wingfield B.D."/>
            <person name="Wingfield M.J."/>
            <person name="Dreyer L.L."/>
            <person name="Roets F."/>
            <person name="Aylward J."/>
        </authorList>
    </citation>
    <scope>NUCLEOTIDE SEQUENCE [LARGE SCALE GENOMIC DNA]</scope>
    <source>
        <strain evidence="5">CMW44962</strain>
    </source>
</reference>
<dbReference type="OrthoDB" id="3853668at2759"/>
<dbReference type="Pfam" id="PF03171">
    <property type="entry name" value="2OG-FeII_Oxy"/>
    <property type="match status" value="1"/>
</dbReference>
<accession>A0A9W7SRI1</accession>
<organism evidence="5 6">
    <name type="scientific">Teratosphaeria destructans</name>
    <dbReference type="NCBI Taxonomy" id="418781"/>
    <lineage>
        <taxon>Eukaryota</taxon>
        <taxon>Fungi</taxon>
        <taxon>Dikarya</taxon>
        <taxon>Ascomycota</taxon>
        <taxon>Pezizomycotina</taxon>
        <taxon>Dothideomycetes</taxon>
        <taxon>Dothideomycetidae</taxon>
        <taxon>Mycosphaerellales</taxon>
        <taxon>Teratosphaeriaceae</taxon>
        <taxon>Teratosphaeria</taxon>
    </lineage>
</organism>
<keyword evidence="5" id="KW-0223">Dioxygenase</keyword>
<feature type="compositionally biased region" description="Low complexity" evidence="3">
    <location>
        <begin position="1"/>
        <end position="16"/>
    </location>
</feature>
<dbReference type="GO" id="GO:0051213">
    <property type="term" value="F:dioxygenase activity"/>
    <property type="evidence" value="ECO:0007669"/>
    <property type="project" value="UniProtKB-KW"/>
</dbReference>
<dbReference type="AlphaFoldDB" id="A0A9W7SRI1"/>
<comment type="similarity">
    <text evidence="1 2">Belongs to the iron/ascorbate-dependent oxidoreductase family.</text>
</comment>
<name>A0A9W7SRI1_9PEZI</name>
<dbReference type="EMBL" id="RIBY02001879">
    <property type="protein sequence ID" value="KAH9827434.1"/>
    <property type="molecule type" value="Genomic_DNA"/>
</dbReference>
<keyword evidence="2" id="KW-0408">Iron</keyword>
<evidence type="ECO:0000256" key="1">
    <source>
        <dbReference type="ARBA" id="ARBA00008056"/>
    </source>
</evidence>
<evidence type="ECO:0000256" key="2">
    <source>
        <dbReference type="RuleBase" id="RU003682"/>
    </source>
</evidence>
<dbReference type="Gene3D" id="2.60.120.330">
    <property type="entry name" value="B-lactam Antibiotic, Isopenicillin N Synthase, Chain"/>
    <property type="match status" value="1"/>
</dbReference>
<keyword evidence="6" id="KW-1185">Reference proteome</keyword>
<gene>
    <name evidence="5" type="ORF">Tdes44962_MAKER02881</name>
</gene>
<protein>
    <submittedName>
        <fullName evidence="5">Oxoglutarate/iron-dependent dioxygenase</fullName>
    </submittedName>
</protein>
<reference evidence="5 6" key="1">
    <citation type="journal article" date="2018" name="IMA Fungus">
        <title>IMA Genome-F 10: Nine draft genome sequences of Claviceps purpurea s.lat., including C. arundinis, C. humidiphila, and C. cf. spartinae, pseudomolecules for the pitch canker pathogen Fusarium circinatum, draft genome of Davidsoniella eucalypti, Grosmannia galeiformis, Quambalaria eucalypti, and Teratosphaeria destructans.</title>
        <authorList>
            <person name="Wingfield B.D."/>
            <person name="Liu M."/>
            <person name="Nguyen H.D."/>
            <person name="Lane F.A."/>
            <person name="Morgan S.W."/>
            <person name="De Vos L."/>
            <person name="Wilken P.M."/>
            <person name="Duong T.A."/>
            <person name="Aylward J."/>
            <person name="Coetzee M.P."/>
            <person name="Dadej K."/>
            <person name="De Beer Z.W."/>
            <person name="Findlay W."/>
            <person name="Havenga M."/>
            <person name="Kolarik M."/>
            <person name="Menzies J.G."/>
            <person name="Naidoo K."/>
            <person name="Pochopski O."/>
            <person name="Shoukouhi P."/>
            <person name="Santana Q.C."/>
            <person name="Seifert K.A."/>
            <person name="Soal N."/>
            <person name="Steenkamp E.T."/>
            <person name="Tatham C.T."/>
            <person name="van der Nest M.A."/>
            <person name="Wingfield M.J."/>
        </authorList>
    </citation>
    <scope>NUCLEOTIDE SEQUENCE [LARGE SCALE GENOMIC DNA]</scope>
    <source>
        <strain evidence="5">CMW44962</strain>
    </source>
</reference>
<dbReference type="GO" id="GO:0044283">
    <property type="term" value="P:small molecule biosynthetic process"/>
    <property type="evidence" value="ECO:0007669"/>
    <property type="project" value="UniProtKB-ARBA"/>
</dbReference>
<dbReference type="SUPFAM" id="SSF51197">
    <property type="entry name" value="Clavaminate synthase-like"/>
    <property type="match status" value="1"/>
</dbReference>
<keyword evidence="2" id="KW-0479">Metal-binding</keyword>
<dbReference type="Pfam" id="PF14226">
    <property type="entry name" value="DIOX_N"/>
    <property type="match status" value="1"/>
</dbReference>
<feature type="non-terminal residue" evidence="5">
    <location>
        <position position="1"/>
    </location>
</feature>
<evidence type="ECO:0000259" key="4">
    <source>
        <dbReference type="PROSITE" id="PS51471"/>
    </source>
</evidence>
<feature type="region of interest" description="Disordered" evidence="3">
    <location>
        <begin position="1"/>
        <end position="28"/>
    </location>
</feature>
<evidence type="ECO:0000256" key="3">
    <source>
        <dbReference type="SAM" id="MobiDB-lite"/>
    </source>
</evidence>
<proteinExistence type="inferred from homology"/>
<keyword evidence="2" id="KW-0560">Oxidoreductase</keyword>
<dbReference type="InterPro" id="IPR005123">
    <property type="entry name" value="Oxoglu/Fe-dep_dioxygenase_dom"/>
</dbReference>
<dbReference type="InterPro" id="IPR026992">
    <property type="entry name" value="DIOX_N"/>
</dbReference>
<evidence type="ECO:0000313" key="6">
    <source>
        <dbReference type="Proteomes" id="UP001138500"/>
    </source>
</evidence>
<evidence type="ECO:0000313" key="5">
    <source>
        <dbReference type="EMBL" id="KAH9827434.1"/>
    </source>
</evidence>
<feature type="domain" description="Fe2OG dioxygenase" evidence="4">
    <location>
        <begin position="204"/>
        <end position="309"/>
    </location>
</feature>
<dbReference type="PANTHER" id="PTHR47990">
    <property type="entry name" value="2-OXOGLUTARATE (2OG) AND FE(II)-DEPENDENT OXYGENASE SUPERFAMILY PROTEIN-RELATED"/>
    <property type="match status" value="1"/>
</dbReference>
<sequence length="391" mass="43357">SLPSPTTKLSSLHTTSVRPSRLGRSNPQAVDNDAPEICFCSNTSLLATMCDTEKFPVIDLSTTDNWPIVLGDRILEACKTWGFMVLTGHGIPSASIDRMFELHKAFIAQSKEIKSEAMIDSRQIGYNSHRSIIGTADGMTFGGAKGEIIEGHNVPSWWDEKKRQEVEDFKTRAHALAMKLVEVFARSFGLPPEYFSDAHNDEIGPGSVLRMIHYPKLDHKLSADIPRCYAHTDWSTMAFVWPQSGGLEVETPSKRWMEVPLIPGSVVVNIGDAMSLWSGQTLKSTLHRVSFDKVPIDQERWSMVYFLNANTDAKLEVLKRDSHGKLKSGSDMPSLTMGEYHQVRMILTQGEEAKKKWLAQSNASAEAFQKYVSAVESIGIANGTGIVDLKA</sequence>
<dbReference type="Proteomes" id="UP001138500">
    <property type="component" value="Unassembled WGS sequence"/>
</dbReference>
<dbReference type="PROSITE" id="PS51471">
    <property type="entry name" value="FE2OG_OXY"/>
    <property type="match status" value="1"/>
</dbReference>
<dbReference type="InterPro" id="IPR027443">
    <property type="entry name" value="IPNS-like_sf"/>
</dbReference>